<dbReference type="InterPro" id="IPR029063">
    <property type="entry name" value="SAM-dependent_MTases_sf"/>
</dbReference>
<dbReference type="SUPFAM" id="SSF53335">
    <property type="entry name" value="S-adenosyl-L-methionine-dependent methyltransferases"/>
    <property type="match status" value="1"/>
</dbReference>
<gene>
    <name evidence="1" type="ORF">QWZ10_07105</name>
</gene>
<organism evidence="1 2">
    <name type="scientific">Paracoccus cavernae</name>
    <dbReference type="NCBI Taxonomy" id="1571207"/>
    <lineage>
        <taxon>Bacteria</taxon>
        <taxon>Pseudomonadati</taxon>
        <taxon>Pseudomonadota</taxon>
        <taxon>Alphaproteobacteria</taxon>
        <taxon>Rhodobacterales</taxon>
        <taxon>Paracoccaceae</taxon>
        <taxon>Paracoccus</taxon>
    </lineage>
</organism>
<keyword evidence="2" id="KW-1185">Reference proteome</keyword>
<dbReference type="EMBL" id="JAUFRC010000001">
    <property type="protein sequence ID" value="MDN3711653.1"/>
    <property type="molecule type" value="Genomic_DNA"/>
</dbReference>
<evidence type="ECO:0000313" key="2">
    <source>
        <dbReference type="Proteomes" id="UP001243846"/>
    </source>
</evidence>
<reference evidence="2" key="1">
    <citation type="journal article" date="2019" name="Int. J. Syst. Evol. Microbiol.">
        <title>The Global Catalogue of Microorganisms (GCM) 10K type strain sequencing project: providing services to taxonomists for standard genome sequencing and annotation.</title>
        <authorList>
            <consortium name="The Broad Institute Genomics Platform"/>
            <consortium name="The Broad Institute Genome Sequencing Center for Infectious Disease"/>
            <person name="Wu L."/>
            <person name="Ma J."/>
        </authorList>
    </citation>
    <scope>NUCLEOTIDE SEQUENCE [LARGE SCALE GENOMIC DNA]</scope>
    <source>
        <strain evidence="2">CECT 8482</strain>
    </source>
</reference>
<dbReference type="Gene3D" id="3.40.50.150">
    <property type="entry name" value="Vaccinia Virus protein VP39"/>
    <property type="match status" value="1"/>
</dbReference>
<proteinExistence type="predicted"/>
<name>A0ABT8D6Y0_9RHOB</name>
<dbReference type="Proteomes" id="UP001243846">
    <property type="component" value="Unassembled WGS sequence"/>
</dbReference>
<evidence type="ECO:0000313" key="1">
    <source>
        <dbReference type="EMBL" id="MDN3711653.1"/>
    </source>
</evidence>
<sequence length="262" mass="28850">MKAPLHAVTDTEEIVIPDDHFDRARRLLDRLDQQIALMSNPVAGTCAVFHEDEAFEIALPWAAFENYQFKIASRHAAPDPMLYTQLFDLIPSLAGKALLDIGAFTGLQGLITRRFLEPSQLLMVEPQAMMQKHLGRTIAANPEGCPVTLLKAVIDDGTSVMQKSATRHERLADTSYLRRDSGKISATTIDALGLTDLGLINLDIPGAKIYSLKGAEATLRDQRPPVLVNLSGRDATEIKEFMEPLGYEFVRLGNHGALLLPH</sequence>
<evidence type="ECO:0008006" key="3">
    <source>
        <dbReference type="Google" id="ProtNLM"/>
    </source>
</evidence>
<accession>A0ABT8D6Y0</accession>
<dbReference type="RefSeq" id="WP_377685813.1">
    <property type="nucleotide sequence ID" value="NZ_JBHMDZ010000013.1"/>
</dbReference>
<protein>
    <recommendedName>
        <fullName evidence="3">FkbM family methyltransferase</fullName>
    </recommendedName>
</protein>
<comment type="caution">
    <text evidence="1">The sequence shown here is derived from an EMBL/GenBank/DDBJ whole genome shotgun (WGS) entry which is preliminary data.</text>
</comment>